<dbReference type="InterPro" id="IPR013083">
    <property type="entry name" value="Znf_RING/FYVE/PHD"/>
</dbReference>
<dbReference type="InParanoid" id="A0A165GBX6"/>
<dbReference type="EMBL" id="KV407459">
    <property type="protein sequence ID" value="KZF22002.1"/>
    <property type="molecule type" value="Genomic_DNA"/>
</dbReference>
<proteinExistence type="predicted"/>
<feature type="region of interest" description="Disordered" evidence="1">
    <location>
        <begin position="21"/>
        <end position="64"/>
    </location>
</feature>
<evidence type="ECO:0000256" key="1">
    <source>
        <dbReference type="SAM" id="MobiDB-lite"/>
    </source>
</evidence>
<dbReference type="Gene3D" id="3.30.40.10">
    <property type="entry name" value="Zinc/RING finger domain, C3HC4 (zinc finger)"/>
    <property type="match status" value="1"/>
</dbReference>
<reference evidence="2 3" key="1">
    <citation type="journal article" date="2016" name="Fungal Biol.">
        <title>The genome of Xylona heveae provides a window into fungal endophytism.</title>
        <authorList>
            <person name="Gazis R."/>
            <person name="Kuo A."/>
            <person name="Riley R."/>
            <person name="LaButti K."/>
            <person name="Lipzen A."/>
            <person name="Lin J."/>
            <person name="Amirebrahimi M."/>
            <person name="Hesse C.N."/>
            <person name="Spatafora J.W."/>
            <person name="Henrissat B."/>
            <person name="Hainaut M."/>
            <person name="Grigoriev I.V."/>
            <person name="Hibbett D.S."/>
        </authorList>
    </citation>
    <scope>NUCLEOTIDE SEQUENCE [LARGE SCALE GENOMIC DNA]</scope>
    <source>
        <strain evidence="2 3">TC161</strain>
    </source>
</reference>
<dbReference type="GeneID" id="28897820"/>
<dbReference type="Proteomes" id="UP000076632">
    <property type="component" value="Unassembled WGS sequence"/>
</dbReference>
<evidence type="ECO:0000313" key="3">
    <source>
        <dbReference type="Proteomes" id="UP000076632"/>
    </source>
</evidence>
<keyword evidence="3" id="KW-1185">Reference proteome</keyword>
<evidence type="ECO:0008006" key="4">
    <source>
        <dbReference type="Google" id="ProtNLM"/>
    </source>
</evidence>
<protein>
    <recommendedName>
        <fullName evidence="4">RING-type domain-containing protein</fullName>
    </recommendedName>
</protein>
<feature type="compositionally biased region" description="Polar residues" evidence="1">
    <location>
        <begin position="91"/>
        <end position="103"/>
    </location>
</feature>
<evidence type="ECO:0000313" key="2">
    <source>
        <dbReference type="EMBL" id="KZF22002.1"/>
    </source>
</evidence>
<gene>
    <name evidence="2" type="ORF">L228DRAFT_247613</name>
</gene>
<feature type="region of interest" description="Disordered" evidence="1">
    <location>
        <begin position="78"/>
        <end position="109"/>
    </location>
</feature>
<accession>A0A165GBX6</accession>
<organism evidence="2 3">
    <name type="scientific">Xylona heveae (strain CBS 132557 / TC161)</name>
    <dbReference type="NCBI Taxonomy" id="1328760"/>
    <lineage>
        <taxon>Eukaryota</taxon>
        <taxon>Fungi</taxon>
        <taxon>Dikarya</taxon>
        <taxon>Ascomycota</taxon>
        <taxon>Pezizomycotina</taxon>
        <taxon>Xylonomycetes</taxon>
        <taxon>Xylonales</taxon>
        <taxon>Xylonaceae</taxon>
        <taxon>Xylona</taxon>
    </lineage>
</organism>
<dbReference type="SUPFAM" id="SSF57850">
    <property type="entry name" value="RING/U-box"/>
    <property type="match status" value="1"/>
</dbReference>
<sequence>MQCIDSWLRRNPTCPLCRVRFAPPAQPPSVNREPRATVSTSQASEARSPVIRPPSQGDPASSLSARLGSLKGWCERHVKRSSNAARRPRNETSNNDGETSNSLPLAASA</sequence>
<name>A0A165GBX6_XYLHT</name>
<dbReference type="OrthoDB" id="8062037at2759"/>
<dbReference type="RefSeq" id="XP_018187557.1">
    <property type="nucleotide sequence ID" value="XM_018332683.1"/>
</dbReference>
<dbReference type="AlphaFoldDB" id="A0A165GBX6"/>